<comment type="caution">
    <text evidence="4">The sequence shown here is derived from an EMBL/GenBank/DDBJ whole genome shotgun (WGS) entry which is preliminary data.</text>
</comment>
<evidence type="ECO:0000313" key="4">
    <source>
        <dbReference type="EMBL" id="CAG4995517.1"/>
    </source>
</evidence>
<evidence type="ECO:0000256" key="1">
    <source>
        <dbReference type="RuleBase" id="RU000411"/>
    </source>
</evidence>
<sequence length="402" mass="46182">MAVLKILIIINLYVVVFSRERYYCSHESALKLLKRPTYEFSIKILDRVSHETGSHFVYSPLSTWLQLTILAEGARGNTLNEIWKVTRHHRMRCFRRKLRDILNSMDEELKLMSKRSSVIIVDKLLEVKESFKKEVEKLHGVKILTLNFNDPEKAASEANAVMEADMGGVITEAVYPNDFNFTVLLMTDITYFRSDWKYPFNRAYTMIEPFYSEQGVKLGDVKMMNQVGYFHLVEVALINAKILELPCSADDRVAMLVFLPTEGSISDIFFSLNALRLTTIFNLYKQRGLQLVKVKLPRFKIITDVDTIPELVYDMGVKRIFYPHLADLSGISDYRVHASLMSQIADIEVTEEGIVTKSVAEFLLTDNKTVEFNANQPFAFLIVDKKTEMILFAGSYNAPSLY</sequence>
<dbReference type="Pfam" id="PF00079">
    <property type="entry name" value="Serpin"/>
    <property type="match status" value="1"/>
</dbReference>
<reference evidence="4" key="1">
    <citation type="submission" date="2021-04" db="EMBL/GenBank/DDBJ databases">
        <authorList>
            <person name="Tunstrom K."/>
        </authorList>
    </citation>
    <scope>NUCLEOTIDE SEQUENCE</scope>
</reference>
<organism evidence="4 5">
    <name type="scientific">Parnassius apollo</name>
    <name type="common">Apollo butterfly</name>
    <name type="synonym">Papilio apollo</name>
    <dbReference type="NCBI Taxonomy" id="110799"/>
    <lineage>
        <taxon>Eukaryota</taxon>
        <taxon>Metazoa</taxon>
        <taxon>Ecdysozoa</taxon>
        <taxon>Arthropoda</taxon>
        <taxon>Hexapoda</taxon>
        <taxon>Insecta</taxon>
        <taxon>Pterygota</taxon>
        <taxon>Neoptera</taxon>
        <taxon>Endopterygota</taxon>
        <taxon>Lepidoptera</taxon>
        <taxon>Glossata</taxon>
        <taxon>Ditrysia</taxon>
        <taxon>Papilionoidea</taxon>
        <taxon>Papilionidae</taxon>
        <taxon>Parnassiinae</taxon>
        <taxon>Parnassini</taxon>
        <taxon>Parnassius</taxon>
        <taxon>Parnassius</taxon>
    </lineage>
</organism>
<dbReference type="InterPro" id="IPR023796">
    <property type="entry name" value="Serpin_dom"/>
</dbReference>
<evidence type="ECO:0000259" key="3">
    <source>
        <dbReference type="SMART" id="SM00093"/>
    </source>
</evidence>
<protein>
    <submittedName>
        <fullName evidence="4">(apollo) hypothetical protein</fullName>
    </submittedName>
</protein>
<comment type="similarity">
    <text evidence="1">Belongs to the serpin family.</text>
</comment>
<accession>A0A8S3X3I3</accession>
<evidence type="ECO:0000256" key="2">
    <source>
        <dbReference type="SAM" id="SignalP"/>
    </source>
</evidence>
<gene>
    <name evidence="4" type="ORF">PAPOLLO_LOCUS12834</name>
</gene>
<dbReference type="EMBL" id="CAJQZP010000904">
    <property type="protein sequence ID" value="CAG4995517.1"/>
    <property type="molecule type" value="Genomic_DNA"/>
</dbReference>
<dbReference type="AlphaFoldDB" id="A0A8S3X3I3"/>
<evidence type="ECO:0000313" key="5">
    <source>
        <dbReference type="Proteomes" id="UP000691718"/>
    </source>
</evidence>
<feature type="chain" id="PRO_5035880436" evidence="2">
    <location>
        <begin position="19"/>
        <end position="402"/>
    </location>
</feature>
<dbReference type="SMART" id="SM00093">
    <property type="entry name" value="SERPIN"/>
    <property type="match status" value="1"/>
</dbReference>
<keyword evidence="2" id="KW-0732">Signal</keyword>
<dbReference type="PANTHER" id="PTHR11461">
    <property type="entry name" value="SERINE PROTEASE INHIBITOR, SERPIN"/>
    <property type="match status" value="1"/>
</dbReference>
<dbReference type="OrthoDB" id="671595at2759"/>
<name>A0A8S3X3I3_PARAO</name>
<feature type="domain" description="Serpin" evidence="3">
    <location>
        <begin position="42"/>
        <end position="399"/>
    </location>
</feature>
<dbReference type="CDD" id="cd19598">
    <property type="entry name" value="serpin77Ba-like_insects"/>
    <property type="match status" value="1"/>
</dbReference>
<feature type="signal peptide" evidence="2">
    <location>
        <begin position="1"/>
        <end position="18"/>
    </location>
</feature>
<dbReference type="GO" id="GO:0004867">
    <property type="term" value="F:serine-type endopeptidase inhibitor activity"/>
    <property type="evidence" value="ECO:0007669"/>
    <property type="project" value="InterPro"/>
</dbReference>
<proteinExistence type="inferred from homology"/>
<keyword evidence="5" id="KW-1185">Reference proteome</keyword>
<dbReference type="Proteomes" id="UP000691718">
    <property type="component" value="Unassembled WGS sequence"/>
</dbReference>
<dbReference type="GO" id="GO:0005615">
    <property type="term" value="C:extracellular space"/>
    <property type="evidence" value="ECO:0007669"/>
    <property type="project" value="InterPro"/>
</dbReference>
<dbReference type="PANTHER" id="PTHR11461:SF367">
    <property type="entry name" value="GH21475P-RELATED"/>
    <property type="match status" value="1"/>
</dbReference>
<dbReference type="InterPro" id="IPR000215">
    <property type="entry name" value="Serpin_fam"/>
</dbReference>